<comment type="similarity">
    <text evidence="8 9">Belongs to the RuBisCO small chain family.</text>
</comment>
<dbReference type="SUPFAM" id="SSF55239">
    <property type="entry name" value="RuBisCO, small subunit"/>
    <property type="match status" value="1"/>
</dbReference>
<evidence type="ECO:0000256" key="5">
    <source>
        <dbReference type="ARBA" id="ARBA00022946"/>
    </source>
</evidence>
<sequence length="182" mass="20493">MASSMIVSSAPTMAARSSPAQTNKVAPFTGLKSSAAFPISRKMNADLSVLPSNGGRVSCMEVWPPEGLKKFETFSYLPTFTDEELIKEVDYLIRNGWVPCIEFAKDGFITREHGNTPGYYDGRYWTMWKLPMFGCTDATQVLAEVQECKKAYPEYFARIIGFDNKRQVQCVSFIAHKPTNYK</sequence>
<accession>A0A0K9NJB1</accession>
<dbReference type="PRINTS" id="PR00152">
    <property type="entry name" value="RUBISCOSMALL"/>
</dbReference>
<keyword evidence="7 8" id="KW-0120">Carbon dioxide fixation</keyword>
<gene>
    <name evidence="8" type="primary">RBCS</name>
    <name evidence="11" type="ORF">ZOSMA_99G00830</name>
</gene>
<comment type="function">
    <text evidence="8 9">RuBisCO catalyzes two reactions: the carboxylation of D-ribulose 1,5-bisphosphate, the primary event in carbon dioxide fixation, as well as the oxidative fragmentation of the pentose substrate. Both reactions occur simultaneously and in competition at the same active site. Although the small subunit is not catalytic it is essential for maximal activity.</text>
</comment>
<evidence type="ECO:0000256" key="4">
    <source>
        <dbReference type="ARBA" id="ARBA00022640"/>
    </source>
</evidence>
<comment type="subcellular location">
    <subcellularLocation>
        <location evidence="8">Plastid</location>
        <location evidence="8">Chloroplast</location>
    </subcellularLocation>
</comment>
<dbReference type="GO" id="GO:0019253">
    <property type="term" value="P:reductive pentose-phosphate cycle"/>
    <property type="evidence" value="ECO:0007669"/>
    <property type="project" value="UniProtKB-UniRule"/>
</dbReference>
<evidence type="ECO:0000259" key="10">
    <source>
        <dbReference type="SMART" id="SM00961"/>
    </source>
</evidence>
<dbReference type="GO" id="GO:0009853">
    <property type="term" value="P:photorespiration"/>
    <property type="evidence" value="ECO:0007669"/>
    <property type="project" value="UniProtKB-UniRule"/>
</dbReference>
<evidence type="ECO:0000256" key="6">
    <source>
        <dbReference type="ARBA" id="ARBA00023238"/>
    </source>
</evidence>
<evidence type="ECO:0000256" key="2">
    <source>
        <dbReference type="ARBA" id="ARBA00022531"/>
    </source>
</evidence>
<dbReference type="GO" id="GO:0009507">
    <property type="term" value="C:chloroplast"/>
    <property type="evidence" value="ECO:0007669"/>
    <property type="project" value="UniProtKB-SubCell"/>
</dbReference>
<dbReference type="AlphaFoldDB" id="A0A0K9NJB1"/>
<name>A0A0K9NJB1_ZOSMR</name>
<proteinExistence type="inferred from homology"/>
<dbReference type="OrthoDB" id="730667at2759"/>
<evidence type="ECO:0000256" key="7">
    <source>
        <dbReference type="ARBA" id="ARBA00023300"/>
    </source>
</evidence>
<dbReference type="PANTHER" id="PTHR31262">
    <property type="entry name" value="RIBULOSE BISPHOSPHATE CARBOXYLASE SMALL CHAIN 1, CHLOROPLASTIC"/>
    <property type="match status" value="1"/>
</dbReference>
<dbReference type="EMBL" id="LFYR01002227">
    <property type="protein sequence ID" value="KMZ56152.1"/>
    <property type="molecule type" value="Genomic_DNA"/>
</dbReference>
<keyword evidence="2 8" id="KW-0602">Photosynthesis</keyword>
<dbReference type="InterPro" id="IPR036385">
    <property type="entry name" value="RuBisCO_ssu_sf"/>
</dbReference>
<comment type="subunit">
    <text evidence="8 9">Heterohexadecamer of 8 large and 8 small subunits.</text>
</comment>
<keyword evidence="5" id="KW-0809">Transit peptide</keyword>
<feature type="domain" description="Ribulose bisphosphate carboxylase small subunit" evidence="10">
    <location>
        <begin position="70"/>
        <end position="178"/>
    </location>
</feature>
<dbReference type="OMA" id="FELGNPF"/>
<dbReference type="SMART" id="SM00961">
    <property type="entry name" value="RuBisCO_small"/>
    <property type="match status" value="1"/>
</dbReference>
<evidence type="ECO:0000313" key="11">
    <source>
        <dbReference type="EMBL" id="KMZ56152.1"/>
    </source>
</evidence>
<comment type="caution">
    <text evidence="11">The sequence shown here is derived from an EMBL/GenBank/DDBJ whole genome shotgun (WGS) entry which is preliminary data.</text>
</comment>
<dbReference type="STRING" id="29655.A0A0K9NJB1"/>
<dbReference type="InterPro" id="IPR024681">
    <property type="entry name" value="RuBisCO_ssu"/>
</dbReference>
<keyword evidence="6 8" id="KW-0601">Photorespiration</keyword>
<reference evidence="12" key="1">
    <citation type="journal article" date="2016" name="Nature">
        <title>The genome of the seagrass Zostera marina reveals angiosperm adaptation to the sea.</title>
        <authorList>
            <person name="Olsen J.L."/>
            <person name="Rouze P."/>
            <person name="Verhelst B."/>
            <person name="Lin Y.-C."/>
            <person name="Bayer T."/>
            <person name="Collen J."/>
            <person name="Dattolo E."/>
            <person name="De Paoli E."/>
            <person name="Dittami S."/>
            <person name="Maumus F."/>
            <person name="Michel G."/>
            <person name="Kersting A."/>
            <person name="Lauritano C."/>
            <person name="Lohaus R."/>
            <person name="Toepel M."/>
            <person name="Tonon T."/>
            <person name="Vanneste K."/>
            <person name="Amirebrahimi M."/>
            <person name="Brakel J."/>
            <person name="Bostroem C."/>
            <person name="Chovatia M."/>
            <person name="Grimwood J."/>
            <person name="Jenkins J.W."/>
            <person name="Jueterbock A."/>
            <person name="Mraz A."/>
            <person name="Stam W.T."/>
            <person name="Tice H."/>
            <person name="Bornberg-Bauer E."/>
            <person name="Green P.J."/>
            <person name="Pearson G.A."/>
            <person name="Procaccini G."/>
            <person name="Duarte C.M."/>
            <person name="Schmutz J."/>
            <person name="Reusch T.B.H."/>
            <person name="Van de Peer Y."/>
        </authorList>
    </citation>
    <scope>NUCLEOTIDE SEQUENCE [LARGE SCALE GENOMIC DNA]</scope>
    <source>
        <strain evidence="12">cv. Finnish</strain>
    </source>
</reference>
<dbReference type="Pfam" id="PF12338">
    <property type="entry name" value="RbcS"/>
    <property type="match status" value="1"/>
</dbReference>
<dbReference type="FunFam" id="3.30.190.10:FF:000001">
    <property type="entry name" value="Ribulose bisphosphate carboxylase small chain, chloroplastic"/>
    <property type="match status" value="1"/>
</dbReference>
<keyword evidence="1 8" id="KW-0150">Chloroplast</keyword>
<dbReference type="HAMAP" id="MF_00859">
    <property type="entry name" value="RuBisCO_S_bact"/>
    <property type="match status" value="1"/>
</dbReference>
<keyword evidence="3 8" id="KW-0113">Calvin cycle</keyword>
<evidence type="ECO:0000256" key="9">
    <source>
        <dbReference type="RuleBase" id="RU003627"/>
    </source>
</evidence>
<dbReference type="Gene3D" id="3.30.190.10">
    <property type="entry name" value="Ribulose bisphosphate carboxylase, small subunit"/>
    <property type="match status" value="1"/>
</dbReference>
<dbReference type="PANTHER" id="PTHR31262:SF10">
    <property type="entry name" value="RIBULOSE BISPHOSPHATE CARBOXYLASE SMALL SUBUNIT 1A, CHLOROPLASTIC-RELATED"/>
    <property type="match status" value="1"/>
</dbReference>
<evidence type="ECO:0000256" key="8">
    <source>
        <dbReference type="HAMAP-Rule" id="MF_00860"/>
    </source>
</evidence>
<dbReference type="GO" id="GO:0016984">
    <property type="term" value="F:ribulose-bisphosphate carboxylase activity"/>
    <property type="evidence" value="ECO:0007669"/>
    <property type="project" value="UniProtKB-UniRule"/>
</dbReference>
<dbReference type="InterPro" id="IPR000894">
    <property type="entry name" value="RuBisCO_ssu_dom"/>
</dbReference>
<evidence type="ECO:0000256" key="1">
    <source>
        <dbReference type="ARBA" id="ARBA00022528"/>
    </source>
</evidence>
<organism evidence="11 12">
    <name type="scientific">Zostera marina</name>
    <name type="common">Eelgrass</name>
    <dbReference type="NCBI Taxonomy" id="29655"/>
    <lineage>
        <taxon>Eukaryota</taxon>
        <taxon>Viridiplantae</taxon>
        <taxon>Streptophyta</taxon>
        <taxon>Embryophyta</taxon>
        <taxon>Tracheophyta</taxon>
        <taxon>Spermatophyta</taxon>
        <taxon>Magnoliopsida</taxon>
        <taxon>Liliopsida</taxon>
        <taxon>Zosteraceae</taxon>
        <taxon>Zostera</taxon>
    </lineage>
</organism>
<evidence type="ECO:0000256" key="3">
    <source>
        <dbReference type="ARBA" id="ARBA00022567"/>
    </source>
</evidence>
<evidence type="ECO:0000313" key="12">
    <source>
        <dbReference type="Proteomes" id="UP000036987"/>
    </source>
</evidence>
<dbReference type="Proteomes" id="UP000036987">
    <property type="component" value="Unassembled WGS sequence"/>
</dbReference>
<protein>
    <recommendedName>
        <fullName evidence="8">Ribulose bisphosphate carboxylase small subunit, chloroplastic</fullName>
        <shortName evidence="8">RuBisCO small subunit</shortName>
    </recommendedName>
</protein>
<comment type="miscellaneous">
    <text evidence="8">The basic functional RuBisCO is composed of a large chain homodimer in a 'head-to-tail' conformation. In form I RuBisCO this homodimer is arranged in a barrel-like tetramer with the small subunits forming a tetrameric 'cap' on each end of the 'barrel'.</text>
</comment>
<keyword evidence="4 8" id="KW-0934">Plastid</keyword>
<dbReference type="Pfam" id="PF00101">
    <property type="entry name" value="RuBisCO_small"/>
    <property type="match status" value="1"/>
</dbReference>
<dbReference type="InterPro" id="IPR024680">
    <property type="entry name" value="RuBisCO_ssu_N"/>
</dbReference>
<dbReference type="CDD" id="cd03527">
    <property type="entry name" value="RuBisCO_small"/>
    <property type="match status" value="1"/>
</dbReference>
<keyword evidence="12" id="KW-1185">Reference proteome</keyword>